<organism evidence="1 2">
    <name type="scientific">Tautonia sociabilis</name>
    <dbReference type="NCBI Taxonomy" id="2080755"/>
    <lineage>
        <taxon>Bacteria</taxon>
        <taxon>Pseudomonadati</taxon>
        <taxon>Planctomycetota</taxon>
        <taxon>Planctomycetia</taxon>
        <taxon>Isosphaerales</taxon>
        <taxon>Isosphaeraceae</taxon>
        <taxon>Tautonia</taxon>
    </lineage>
</organism>
<evidence type="ECO:0000313" key="1">
    <source>
        <dbReference type="EMBL" id="RUL87088.1"/>
    </source>
</evidence>
<evidence type="ECO:0000313" key="2">
    <source>
        <dbReference type="Proteomes" id="UP000280296"/>
    </source>
</evidence>
<comment type="caution">
    <text evidence="1">The sequence shown here is derived from an EMBL/GenBank/DDBJ whole genome shotgun (WGS) entry which is preliminary data.</text>
</comment>
<protein>
    <submittedName>
        <fullName evidence="1">Uncharacterized protein</fullName>
    </submittedName>
</protein>
<keyword evidence="2" id="KW-1185">Reference proteome</keyword>
<name>A0A432MIR3_9BACT</name>
<accession>A0A432MIR3</accession>
<reference evidence="1 2" key="2">
    <citation type="submission" date="2019-01" db="EMBL/GenBank/DDBJ databases">
        <title>Tautonia sociabilis, a novel thermotolerant planctomycete of Isosphaeraceae family, isolated from a 4000 m deep subterranean habitat.</title>
        <authorList>
            <person name="Kovaleva O.L."/>
            <person name="Elcheninov A.G."/>
            <person name="Van Heerden E."/>
            <person name="Toshchakov S.V."/>
            <person name="Novikov A."/>
            <person name="Bonch-Osmolovskaya E.A."/>
            <person name="Kublanov I.V."/>
        </authorList>
    </citation>
    <scope>NUCLEOTIDE SEQUENCE [LARGE SCALE GENOMIC DNA]</scope>
    <source>
        <strain evidence="1 2">GM2012</strain>
    </source>
</reference>
<dbReference type="AlphaFoldDB" id="A0A432MIR3"/>
<sequence>MAAVLPLGVLAQEIPTPAAGAALQAMQTGKASPFPTFAGTAYSGTTSYGLSSELREEEEPIYEKFASLLEKVNVIPEQRHARFAYHNQVPAFRANAVRWSKIVSWRGELVSVDEGRDGWLVTVCITPKVVNQWGGPSAVFDSYFEIYRVTRDGKVSFVGFKEGTGGMMGGIG</sequence>
<dbReference type="EMBL" id="RYZH01000026">
    <property type="protein sequence ID" value="RUL87088.1"/>
    <property type="molecule type" value="Genomic_DNA"/>
</dbReference>
<gene>
    <name evidence="1" type="ORF">TsocGM_14225</name>
</gene>
<dbReference type="RefSeq" id="WP_126726132.1">
    <property type="nucleotide sequence ID" value="NZ_RYZH01000026.1"/>
</dbReference>
<proteinExistence type="predicted"/>
<reference evidence="1 2" key="1">
    <citation type="submission" date="2018-12" db="EMBL/GenBank/DDBJ databases">
        <authorList>
            <person name="Toschakov S.V."/>
        </authorList>
    </citation>
    <scope>NUCLEOTIDE SEQUENCE [LARGE SCALE GENOMIC DNA]</scope>
    <source>
        <strain evidence="1 2">GM2012</strain>
    </source>
</reference>
<dbReference type="Proteomes" id="UP000280296">
    <property type="component" value="Unassembled WGS sequence"/>
</dbReference>